<dbReference type="InterPro" id="IPR036583">
    <property type="entry name" value="23S_rRNA_IVS_sf"/>
</dbReference>
<dbReference type="Gene3D" id="1.20.1440.60">
    <property type="entry name" value="23S rRNA-intervening sequence"/>
    <property type="match status" value="1"/>
</dbReference>
<dbReference type="InterPro" id="IPR012657">
    <property type="entry name" value="23S_rRNA-intervening_sequence"/>
</dbReference>
<dbReference type="RefSeq" id="WP_183412776.1">
    <property type="nucleotide sequence ID" value="NZ_JACHYB010000001.1"/>
</dbReference>
<evidence type="ECO:0000256" key="1">
    <source>
        <dbReference type="SAM" id="Coils"/>
    </source>
</evidence>
<evidence type="ECO:0000313" key="3">
    <source>
        <dbReference type="Proteomes" id="UP000544222"/>
    </source>
</evidence>
<keyword evidence="3" id="KW-1185">Reference proteome</keyword>
<dbReference type="EMBL" id="JACHYB010000001">
    <property type="protein sequence ID" value="MBB3186946.1"/>
    <property type="molecule type" value="Genomic_DNA"/>
</dbReference>
<name>A0A7W5DQ78_9PORP</name>
<sequence>MHNFKKLVIWTKSVEFVTEIYKTTSTFPENERFGLVSQLQRAAVSVPTNIAEGSAKSSTKDFARFLEISLGSTFELETELFVSLNLSYVNLEQYNQLINKLTELQKMILGFKEKLQSENQEPRIKT</sequence>
<dbReference type="CDD" id="cd16377">
    <property type="entry name" value="23S_rRNA_IVP_like"/>
    <property type="match status" value="1"/>
</dbReference>
<dbReference type="Pfam" id="PF05635">
    <property type="entry name" value="23S_rRNA_IVP"/>
    <property type="match status" value="1"/>
</dbReference>
<reference evidence="2 3" key="1">
    <citation type="submission" date="2020-08" db="EMBL/GenBank/DDBJ databases">
        <title>Genomic Encyclopedia of Type Strains, Phase IV (KMG-IV): sequencing the most valuable type-strain genomes for metagenomic binning, comparative biology and taxonomic classification.</title>
        <authorList>
            <person name="Goeker M."/>
        </authorList>
    </citation>
    <scope>NUCLEOTIDE SEQUENCE [LARGE SCALE GENOMIC DNA]</scope>
    <source>
        <strain evidence="2 3">DSM 27471</strain>
    </source>
</reference>
<dbReference type="AlphaFoldDB" id="A0A7W5DQ78"/>
<organism evidence="2 3">
    <name type="scientific">Microbacter margulisiae</name>
    <dbReference type="NCBI Taxonomy" id="1350067"/>
    <lineage>
        <taxon>Bacteria</taxon>
        <taxon>Pseudomonadati</taxon>
        <taxon>Bacteroidota</taxon>
        <taxon>Bacteroidia</taxon>
        <taxon>Bacteroidales</taxon>
        <taxon>Porphyromonadaceae</taxon>
        <taxon>Microbacter</taxon>
    </lineage>
</organism>
<evidence type="ECO:0000313" key="2">
    <source>
        <dbReference type="EMBL" id="MBB3186946.1"/>
    </source>
</evidence>
<protein>
    <submittedName>
        <fullName evidence="2">Four helix bundle protein</fullName>
    </submittedName>
</protein>
<dbReference type="PANTHER" id="PTHR38471:SF2">
    <property type="entry name" value="FOUR HELIX BUNDLE PROTEIN"/>
    <property type="match status" value="1"/>
</dbReference>
<dbReference type="SUPFAM" id="SSF158446">
    <property type="entry name" value="IVS-encoded protein-like"/>
    <property type="match status" value="1"/>
</dbReference>
<proteinExistence type="predicted"/>
<dbReference type="Proteomes" id="UP000544222">
    <property type="component" value="Unassembled WGS sequence"/>
</dbReference>
<keyword evidence="1" id="KW-0175">Coiled coil</keyword>
<dbReference type="PANTHER" id="PTHR38471">
    <property type="entry name" value="FOUR HELIX BUNDLE PROTEIN"/>
    <property type="match status" value="1"/>
</dbReference>
<gene>
    <name evidence="2" type="ORF">FHX64_001109</name>
</gene>
<comment type="caution">
    <text evidence="2">The sequence shown here is derived from an EMBL/GenBank/DDBJ whole genome shotgun (WGS) entry which is preliminary data.</text>
</comment>
<accession>A0A7W5DQ78</accession>
<feature type="coiled-coil region" evidence="1">
    <location>
        <begin position="94"/>
        <end position="121"/>
    </location>
</feature>
<dbReference type="NCBIfam" id="TIGR02436">
    <property type="entry name" value="four helix bundle protein"/>
    <property type="match status" value="1"/>
</dbReference>